<sequence>MNNVIPLRPDPLRKAFEVIDALKDTKLSPGQERIADEALTWLQKAIEERYRNGDTTLPVA</sequence>
<dbReference type="RefSeq" id="WP_044242096.1">
    <property type="nucleotide sequence ID" value="NZ_AHIE01000017.1"/>
</dbReference>
<proteinExistence type="predicted"/>
<protein>
    <submittedName>
        <fullName evidence="1">Uncharacterized protein</fullName>
    </submittedName>
</protein>
<reference evidence="1 2" key="1">
    <citation type="submission" date="2016-10" db="EMBL/GenBank/DDBJ databases">
        <title>Complete Genome Assembly of Pantoea stewartii subsp. stewartii DC283, a Corn Pathogen.</title>
        <authorList>
            <person name="Duong D.A."/>
            <person name="Stevens A.M."/>
            <person name="Jensen R.V."/>
        </authorList>
    </citation>
    <scope>NUCLEOTIDE SEQUENCE [LARGE SCALE GENOMIC DNA]</scope>
    <source>
        <strain evidence="1 2">DC283</strain>
    </source>
</reference>
<evidence type="ECO:0000313" key="1">
    <source>
        <dbReference type="EMBL" id="ARF50015.1"/>
    </source>
</evidence>
<gene>
    <name evidence="1" type="ORF">DSJ_12115</name>
</gene>
<accession>A0ABM6K7Z7</accession>
<dbReference type="Proteomes" id="UP000192380">
    <property type="component" value="Chromosome"/>
</dbReference>
<evidence type="ECO:0000313" key="2">
    <source>
        <dbReference type="Proteomes" id="UP000192380"/>
    </source>
</evidence>
<organism evidence="1 2">
    <name type="scientific">Pantoea stewartii subsp. stewartii DC283</name>
    <dbReference type="NCBI Taxonomy" id="660596"/>
    <lineage>
        <taxon>Bacteria</taxon>
        <taxon>Pseudomonadati</taxon>
        <taxon>Pseudomonadota</taxon>
        <taxon>Gammaproteobacteria</taxon>
        <taxon>Enterobacterales</taxon>
        <taxon>Erwiniaceae</taxon>
        <taxon>Pantoea</taxon>
    </lineage>
</organism>
<keyword evidence="2" id="KW-1185">Reference proteome</keyword>
<dbReference type="EMBL" id="CP017581">
    <property type="protein sequence ID" value="ARF50015.1"/>
    <property type="molecule type" value="Genomic_DNA"/>
</dbReference>
<name>A0ABM6K7Z7_PANSE</name>